<evidence type="ECO:0000256" key="3">
    <source>
        <dbReference type="ARBA" id="ARBA00022692"/>
    </source>
</evidence>
<protein>
    <submittedName>
        <fullName evidence="9">Piso0_002888 protein</fullName>
    </submittedName>
</protein>
<dbReference type="Pfam" id="PF07690">
    <property type="entry name" value="MFS_1"/>
    <property type="match status" value="1"/>
</dbReference>
<dbReference type="OrthoDB" id="4139357at2759"/>
<keyword evidence="4 6" id="KW-1133">Transmembrane helix</keyword>
<feature type="transmembrane region" description="Helical" evidence="6">
    <location>
        <begin position="104"/>
        <end position="125"/>
    </location>
</feature>
<feature type="transmembrane region" description="Helical" evidence="6">
    <location>
        <begin position="68"/>
        <end position="92"/>
    </location>
</feature>
<dbReference type="InterPro" id="IPR020846">
    <property type="entry name" value="MFS_dom"/>
</dbReference>
<feature type="transmembrane region" description="Helical" evidence="6">
    <location>
        <begin position="413"/>
        <end position="432"/>
    </location>
</feature>
<dbReference type="PANTHER" id="PTHR23511:SF5">
    <property type="entry name" value="MAJOR FACILITATOR-TYPE TRANSPORTER HXNZ-RELATED"/>
    <property type="match status" value="1"/>
</dbReference>
<feature type="transmembrane region" description="Helical" evidence="6">
    <location>
        <begin position="502"/>
        <end position="521"/>
    </location>
</feature>
<dbReference type="SUPFAM" id="SSF103473">
    <property type="entry name" value="MFS general substrate transporter"/>
    <property type="match status" value="1"/>
</dbReference>
<feature type="transmembrane region" description="Helical" evidence="6">
    <location>
        <begin position="235"/>
        <end position="254"/>
    </location>
</feature>
<feature type="transmembrane region" description="Helical" evidence="6">
    <location>
        <begin position="132"/>
        <end position="152"/>
    </location>
</feature>
<evidence type="ECO:0000256" key="6">
    <source>
        <dbReference type="SAM" id="Phobius"/>
    </source>
</evidence>
<dbReference type="EMBL" id="FO082052">
    <property type="protein sequence ID" value="CCE80562.1"/>
    <property type="molecule type" value="Genomic_DNA"/>
</dbReference>
<keyword evidence="10" id="KW-1185">Reference proteome</keyword>
<sequence>MPDEENKEKVNYDVEMFIDDTSTKEDVGGAKKDQVETFIVPGMDDGYNAKVKFVNKALQDIGMGWFQINLFITVGFGWFMDNFWMFAVSLISIPIQRGFDVSSIAYMSLFKYVGLVVGATLWPLLSDFIGRLSVFNITIFMSALSGLLAAGMPNYGSLNFFMFCIGFSTGGNQPVDSMLFVELIPGSHQQLLLYESLFWGFGQFVASIIGWPFIVNFTCKSSDNCNYEGNLGWRYSYWTFGGLTLLMAILRLLARMYESPKYYIGKGMDAQAAEIVQKIARRNKTTTWLTVDHFKKVDAEFAEKGLKVQNVDEIEKEIVARYLDNFKKWKILFKTRKMAITTAFLWLIWGLAGIGFPLFNNFLPLYLEAKGSSTGSSSLNRTYRDYAIQSVVAVPSGLIAGYFSNVKYIGRKGIGAFGGILTGVFMYLFTSTNNQKQYLAYNCLVNFLSTFIYAAMYTYTPEVYPAPIRGVATASCSFWNRICGLMGPVIALNLNLNSGKPVFISGALYMAAGVIFLLLPFETRNTAAS</sequence>
<evidence type="ECO:0000259" key="7">
    <source>
        <dbReference type="PROSITE" id="PS50850"/>
    </source>
</evidence>
<keyword evidence="2" id="KW-0813">Transport</keyword>
<dbReference type="InterPro" id="IPR011701">
    <property type="entry name" value="MFS"/>
</dbReference>
<comment type="subcellular location">
    <subcellularLocation>
        <location evidence="1">Membrane</location>
        <topology evidence="1">Multi-pass membrane protein</topology>
    </subcellularLocation>
</comment>
<reference evidence="9" key="1">
    <citation type="submission" date="2011-10" db="EMBL/GenBank/DDBJ databases">
        <authorList>
            <person name="Genoscope - CEA"/>
        </authorList>
    </citation>
    <scope>NUCLEOTIDE SEQUENCE</scope>
</reference>
<feature type="domain" description="Major facilitator superfamily (MFS) profile" evidence="7">
    <location>
        <begin position="70"/>
        <end position="524"/>
    </location>
</feature>
<dbReference type="InterPro" id="IPR036259">
    <property type="entry name" value="MFS_trans_sf"/>
</dbReference>
<dbReference type="PROSITE" id="PS50850">
    <property type="entry name" value="MFS"/>
    <property type="match status" value="1"/>
</dbReference>
<feature type="transmembrane region" description="Helical" evidence="6">
    <location>
        <begin position="192"/>
        <end position="215"/>
    </location>
</feature>
<feature type="transmembrane region" description="Helical" evidence="6">
    <location>
        <begin position="338"/>
        <end position="359"/>
    </location>
</feature>
<dbReference type="Proteomes" id="UP000005222">
    <property type="component" value="Chromosome G"/>
</dbReference>
<keyword evidence="5 6" id="KW-0472">Membrane</keyword>
<name>G8YGL0_PICSO</name>
<evidence type="ECO:0000256" key="1">
    <source>
        <dbReference type="ARBA" id="ARBA00004141"/>
    </source>
</evidence>
<accession>G8YGL0</accession>
<reference evidence="10" key="2">
    <citation type="journal article" date="2012" name="G3 (Bethesda)">
        <title>Pichia sorbitophila, an interspecies yeast hybrid reveals early steps of genome resolution following polyploidization.</title>
        <authorList>
            <person name="Leh Louis V."/>
            <person name="Despons L."/>
            <person name="Friedrich A."/>
            <person name="Martin T."/>
            <person name="Durrens P."/>
            <person name="Casaregola S."/>
            <person name="Neuveglise C."/>
            <person name="Fairhead C."/>
            <person name="Marck C."/>
            <person name="Cruz J.A."/>
            <person name="Straub M.L."/>
            <person name="Kugler V."/>
            <person name="Sacerdot C."/>
            <person name="Uzunov Z."/>
            <person name="Thierry A."/>
            <person name="Weiss S."/>
            <person name="Bleykasten C."/>
            <person name="De Montigny J."/>
            <person name="Jacques N."/>
            <person name="Jung P."/>
            <person name="Lemaire M."/>
            <person name="Mallet S."/>
            <person name="Morel G."/>
            <person name="Richard G.F."/>
            <person name="Sarkar A."/>
            <person name="Savel G."/>
            <person name="Schacherer J."/>
            <person name="Seret M.L."/>
            <person name="Talla E."/>
            <person name="Samson G."/>
            <person name="Jubin C."/>
            <person name="Poulain J."/>
            <person name="Vacherie B."/>
            <person name="Barbe V."/>
            <person name="Pelletier E."/>
            <person name="Sherman D.J."/>
            <person name="Westhof E."/>
            <person name="Weissenbach J."/>
            <person name="Baret P.V."/>
            <person name="Wincker P."/>
            <person name="Gaillardin C."/>
            <person name="Dujon B."/>
            <person name="Souciet J.L."/>
        </authorList>
    </citation>
    <scope>NUCLEOTIDE SEQUENCE [LARGE SCALE GENOMIC DNA]</scope>
    <source>
        <strain evidence="10">ATCC MYA-4447 / BCRC 22081 / CBS 7064 / NBRC 10061 / NRRL Y-12695</strain>
    </source>
</reference>
<keyword evidence="3 6" id="KW-0812">Transmembrane</keyword>
<dbReference type="InParanoid" id="G8YGL0"/>
<dbReference type="STRING" id="559304.G8YGL0"/>
<evidence type="ECO:0000256" key="4">
    <source>
        <dbReference type="ARBA" id="ARBA00022989"/>
    </source>
</evidence>
<organism evidence="9 10">
    <name type="scientific">Pichia sorbitophila (strain ATCC MYA-4447 / BCRC 22081 / CBS 7064 / NBRC 10061 / NRRL Y-12695)</name>
    <name type="common">Hybrid yeast</name>
    <dbReference type="NCBI Taxonomy" id="559304"/>
    <lineage>
        <taxon>Eukaryota</taxon>
        <taxon>Fungi</taxon>
        <taxon>Dikarya</taxon>
        <taxon>Ascomycota</taxon>
        <taxon>Saccharomycotina</taxon>
        <taxon>Pichiomycetes</taxon>
        <taxon>Debaryomycetaceae</taxon>
        <taxon>Millerozyma</taxon>
    </lineage>
</organism>
<dbReference type="CDD" id="cd17316">
    <property type="entry name" value="MFS_SV2_like"/>
    <property type="match status" value="1"/>
</dbReference>
<proteinExistence type="predicted"/>
<feature type="transmembrane region" description="Helical" evidence="6">
    <location>
        <begin position="386"/>
        <end position="406"/>
    </location>
</feature>
<dbReference type="AlphaFoldDB" id="G8YGL0"/>
<evidence type="ECO:0000313" key="8">
    <source>
        <dbReference type="EMBL" id="CCE79797.1"/>
    </source>
</evidence>
<gene>
    <name evidence="9" type="primary">Piso0_002888</name>
    <name evidence="8" type="ORF">GNLVRS01_PISO0G00226g</name>
    <name evidence="9" type="ORF">GNLVRS01_PISO0H00227g</name>
</gene>
<dbReference type="EMBL" id="FO082053">
    <property type="protein sequence ID" value="CCE79797.1"/>
    <property type="molecule type" value="Genomic_DNA"/>
</dbReference>
<evidence type="ECO:0000313" key="9">
    <source>
        <dbReference type="EMBL" id="CCE80562.1"/>
    </source>
</evidence>
<evidence type="ECO:0000313" key="10">
    <source>
        <dbReference type="Proteomes" id="UP000005222"/>
    </source>
</evidence>
<dbReference type="PANTHER" id="PTHR23511">
    <property type="entry name" value="SYNAPTIC VESICLE GLYCOPROTEIN 2"/>
    <property type="match status" value="1"/>
</dbReference>
<dbReference type="Gene3D" id="1.20.1250.20">
    <property type="entry name" value="MFS general substrate transporter like domains"/>
    <property type="match status" value="1"/>
</dbReference>
<dbReference type="GO" id="GO:0022857">
    <property type="term" value="F:transmembrane transporter activity"/>
    <property type="evidence" value="ECO:0007669"/>
    <property type="project" value="InterPro"/>
</dbReference>
<dbReference type="eggNOG" id="KOG0253">
    <property type="taxonomic scope" value="Eukaryota"/>
</dbReference>
<evidence type="ECO:0000256" key="2">
    <source>
        <dbReference type="ARBA" id="ARBA00022448"/>
    </source>
</evidence>
<dbReference type="HOGENOM" id="CLU_001265_52_2_1"/>
<evidence type="ECO:0000256" key="5">
    <source>
        <dbReference type="ARBA" id="ARBA00023136"/>
    </source>
</evidence>
<dbReference type="GO" id="GO:0016020">
    <property type="term" value="C:membrane"/>
    <property type="evidence" value="ECO:0007669"/>
    <property type="project" value="UniProtKB-SubCell"/>
</dbReference>
<dbReference type="Proteomes" id="UP000005222">
    <property type="component" value="Chromosome H"/>
</dbReference>
<feature type="transmembrane region" description="Helical" evidence="6">
    <location>
        <begin position="438"/>
        <end position="457"/>
    </location>
</feature>